<dbReference type="InterPro" id="IPR058240">
    <property type="entry name" value="rSAM_sf"/>
</dbReference>
<sequence length="311" mass="34425">MLVFGPVPSRRLGRSLGINNIPPKHCSYSCLYCQVGPTKATEMRPGYFYKPEVIYEAVSQHLEKLKATNETVDYLTFVPDGEPTLDAGLGKAIELLRGLNLKIAVISNASLIWQPEVREVLKMADWVSLKVDSVDASTWRTINRPCEGLELDIILSGMLAFAKEFNGTLATETMLLEGINTEHDAVVQLSAFLQTLAPNKVYLAIPTRPTAENNIRAPDAATVNRVYQTLNQNITGIELLTGYEGDAFASTGNFTDDLLAITAVHPMRKDAVLALLDKTGEDWGAVQLLLDQGKLREIEYQGHYFYLRIGH</sequence>
<dbReference type="Pfam" id="PF04055">
    <property type="entry name" value="Radical_SAM"/>
    <property type="match status" value="1"/>
</dbReference>
<evidence type="ECO:0000256" key="3">
    <source>
        <dbReference type="ARBA" id="ARBA00022691"/>
    </source>
</evidence>
<comment type="caution">
    <text evidence="8">The sequence shown here is derived from an EMBL/GenBank/DDBJ whole genome shotgun (WGS) entry which is preliminary data.</text>
</comment>
<evidence type="ECO:0000256" key="6">
    <source>
        <dbReference type="ARBA" id="ARBA00023014"/>
    </source>
</evidence>
<evidence type="ECO:0000256" key="2">
    <source>
        <dbReference type="ARBA" id="ARBA00022485"/>
    </source>
</evidence>
<comment type="cofactor">
    <cofactor evidence="1">
        <name>[4Fe-4S] cluster</name>
        <dbReference type="ChEBI" id="CHEBI:49883"/>
    </cofactor>
</comment>
<dbReference type="CDD" id="cd01335">
    <property type="entry name" value="Radical_SAM"/>
    <property type="match status" value="1"/>
</dbReference>
<dbReference type="EMBL" id="JANIBK010000013">
    <property type="protein sequence ID" value="MCQ8127679.1"/>
    <property type="molecule type" value="Genomic_DNA"/>
</dbReference>
<evidence type="ECO:0000313" key="8">
    <source>
        <dbReference type="EMBL" id="MCQ8127679.1"/>
    </source>
</evidence>
<dbReference type="RefSeq" id="WP_256614023.1">
    <property type="nucleotide sequence ID" value="NZ_JANIBK010000013.1"/>
</dbReference>
<proteinExistence type="predicted"/>
<keyword evidence="5" id="KW-0408">Iron</keyword>
<name>A0ABT1U1J4_9GAMM</name>
<evidence type="ECO:0000256" key="4">
    <source>
        <dbReference type="ARBA" id="ARBA00022723"/>
    </source>
</evidence>
<keyword evidence="4" id="KW-0479">Metal-binding</keyword>
<evidence type="ECO:0000256" key="5">
    <source>
        <dbReference type="ARBA" id="ARBA00023004"/>
    </source>
</evidence>
<keyword evidence="3" id="KW-0949">S-adenosyl-L-methionine</keyword>
<evidence type="ECO:0000256" key="1">
    <source>
        <dbReference type="ARBA" id="ARBA00001966"/>
    </source>
</evidence>
<dbReference type="InterPro" id="IPR013785">
    <property type="entry name" value="Aldolase_TIM"/>
</dbReference>
<gene>
    <name evidence="8" type="ORF">NP596_04325</name>
</gene>
<dbReference type="PANTHER" id="PTHR43787">
    <property type="entry name" value="FEMO COFACTOR BIOSYNTHESIS PROTEIN NIFB-RELATED"/>
    <property type="match status" value="1"/>
</dbReference>
<protein>
    <submittedName>
        <fullName evidence="8">Radical SAM protein</fullName>
    </submittedName>
</protein>
<evidence type="ECO:0000313" key="9">
    <source>
        <dbReference type="Proteomes" id="UP001524586"/>
    </source>
</evidence>
<organism evidence="8 9">
    <name type="scientific">Methylomonas rivi</name>
    <dbReference type="NCBI Taxonomy" id="2952226"/>
    <lineage>
        <taxon>Bacteria</taxon>
        <taxon>Pseudomonadati</taxon>
        <taxon>Pseudomonadota</taxon>
        <taxon>Gammaproteobacteria</taxon>
        <taxon>Methylococcales</taxon>
        <taxon>Methylococcaceae</taxon>
        <taxon>Methylomonas</taxon>
    </lineage>
</organism>
<dbReference type="SUPFAM" id="SSF102114">
    <property type="entry name" value="Radical SAM enzymes"/>
    <property type="match status" value="1"/>
</dbReference>
<dbReference type="PANTHER" id="PTHR43787:SF11">
    <property type="entry name" value="UPF0026 PROTEIN SLR1464"/>
    <property type="match status" value="1"/>
</dbReference>
<dbReference type="InterPro" id="IPR040084">
    <property type="entry name" value="GTPase_Obg"/>
</dbReference>
<dbReference type="SFLD" id="SFLDS00029">
    <property type="entry name" value="Radical_SAM"/>
    <property type="match status" value="1"/>
</dbReference>
<feature type="domain" description="Radical SAM core" evidence="7">
    <location>
        <begin position="23"/>
        <end position="184"/>
    </location>
</feature>
<reference evidence="8 9" key="1">
    <citation type="submission" date="2022-07" db="EMBL/GenBank/DDBJ databases">
        <title>Methylomonas rivi sp. nov., Methylomonas rosea sp. nov., Methylomonas aureus sp. nov. and Methylomonas subterranea sp. nov., four novel methanotrophs isolated from a freshwater creek and the deep terrestrial subsurface.</title>
        <authorList>
            <person name="Abin C."/>
            <person name="Sankaranarayanan K."/>
            <person name="Garner C."/>
            <person name="Sindelar R."/>
            <person name="Kotary K."/>
            <person name="Garner R."/>
            <person name="Barclay S."/>
            <person name="Lawson P."/>
            <person name="Krumholz L."/>
        </authorList>
    </citation>
    <scope>NUCLEOTIDE SEQUENCE [LARGE SCALE GENOMIC DNA]</scope>
    <source>
        <strain evidence="8 9">WSC-6</strain>
    </source>
</reference>
<keyword evidence="6" id="KW-0411">Iron-sulfur</keyword>
<accession>A0ABT1U1J4</accession>
<keyword evidence="9" id="KW-1185">Reference proteome</keyword>
<dbReference type="Gene3D" id="3.20.20.70">
    <property type="entry name" value="Aldolase class I"/>
    <property type="match status" value="1"/>
</dbReference>
<dbReference type="Proteomes" id="UP001524586">
    <property type="component" value="Unassembled WGS sequence"/>
</dbReference>
<dbReference type="SFLD" id="SFLDG01083">
    <property type="entry name" value="Uncharacterised_Radical_SAM_Su"/>
    <property type="match status" value="1"/>
</dbReference>
<evidence type="ECO:0000259" key="7">
    <source>
        <dbReference type="Pfam" id="PF04055"/>
    </source>
</evidence>
<dbReference type="InterPro" id="IPR007197">
    <property type="entry name" value="rSAM"/>
</dbReference>
<keyword evidence="2" id="KW-0004">4Fe-4S</keyword>